<dbReference type="EMBL" id="WVTB01000024">
    <property type="protein sequence ID" value="KAF3808100.1"/>
    <property type="molecule type" value="Genomic_DNA"/>
</dbReference>
<evidence type="ECO:0000313" key="4">
    <source>
        <dbReference type="Proteomes" id="UP000613401"/>
    </source>
</evidence>
<reference evidence="3" key="1">
    <citation type="journal article" date="2020" name="Phytopathology">
        <title>Genome sequence and comparative analysis of Colletotrichum gloeosporioides isolated from Liriodendron leaves.</title>
        <authorList>
            <person name="Fu F.F."/>
            <person name="Hao Z."/>
            <person name="Wang P."/>
            <person name="Lu Y."/>
            <person name="Xue L.J."/>
            <person name="Wei G."/>
            <person name="Tian Y."/>
            <person name="Baishi H."/>
            <person name="Xu H."/>
            <person name="Shi J."/>
            <person name="Cheng T."/>
            <person name="Wang G."/>
            <person name="Yi Y."/>
            <person name="Chen J."/>
        </authorList>
    </citation>
    <scope>NUCLEOTIDE SEQUENCE</scope>
    <source>
        <strain evidence="3">Lc1</strain>
    </source>
</reference>
<dbReference type="AlphaFoldDB" id="A0A8H4FN03"/>
<sequence length="716" mass="79356">MRDSSSNTSLQRKPLGRQSFSSNGEPLPSARSLLAEDDSGQAYLPGRLVEQETNEISVEQQSNTYFKYKPVSTEDNAASEVKGARRRVGIASLSTDCAAVLLSTAMILFVSLVWDLDGSRVINNSYDSWKNAITVLATFFPILFASIVGRLMTEATRWNLEKGSTIGCLEQLMGSQTVGGSVLMVLRLRSLSVLSPLLLMLWSFSPLGAQSLLRMTKLEFSYREIETTATFFDTTAKSQTADWFRSTLGSASRLTAIGKLAVLKSLYTTIVTAPEKIKNDTMDIWGNVKIPILKDMQGQEWQDTSSPNATVQYTSLVGVPVNHVGEGNASFHIESTYVQLECINATYYLTGGRLDPSPRVPVESEDLHRASRCDLGSNPYSLSNGTWHGHNHTYSRSWSLALDRFVNPLWLGDNGTQNSVNYQGFLSGRKDKMDRPILFLDELDVDAGPTSLLFAAKCQSNYTPRDGSFQSHCGVKQRYVESIIRCSGITSKRECAVVQQRPSQKPHPSENISQLSFPGVFWTIIQGMPDDKEVTYQSESSLYYIKDPSLKSQLDKDVHFLQNVTREDVSTRLTQLINTFLQLSQLYLNITTAGEVDGKFEPNITVLASDRQEFLVVHVSKGWAVLCLISSLVLLAASIMGAVFKHIARGPEALGYVSTALRDSRHVELDSDSGWMDSIDLSRRMRSKRIRLGVVAVGNDKLPVLGIGREKNTDKL</sequence>
<dbReference type="RefSeq" id="XP_045267259.1">
    <property type="nucleotide sequence ID" value="XM_045412554.1"/>
</dbReference>
<dbReference type="Proteomes" id="UP000613401">
    <property type="component" value="Unassembled WGS sequence"/>
</dbReference>
<dbReference type="GeneID" id="69019798"/>
<feature type="transmembrane region" description="Helical" evidence="2">
    <location>
        <begin position="193"/>
        <end position="213"/>
    </location>
</feature>
<feature type="compositionally biased region" description="Polar residues" evidence="1">
    <location>
        <begin position="1"/>
        <end position="11"/>
    </location>
</feature>
<proteinExistence type="predicted"/>
<evidence type="ECO:0000256" key="2">
    <source>
        <dbReference type="SAM" id="Phobius"/>
    </source>
</evidence>
<feature type="transmembrane region" description="Helical" evidence="2">
    <location>
        <begin position="88"/>
        <end position="112"/>
    </location>
</feature>
<organism evidence="3 4">
    <name type="scientific">Colletotrichum gloeosporioides</name>
    <name type="common">Anthracnose fungus</name>
    <name type="synonym">Glomerella cingulata</name>
    <dbReference type="NCBI Taxonomy" id="474922"/>
    <lineage>
        <taxon>Eukaryota</taxon>
        <taxon>Fungi</taxon>
        <taxon>Dikarya</taxon>
        <taxon>Ascomycota</taxon>
        <taxon>Pezizomycotina</taxon>
        <taxon>Sordariomycetes</taxon>
        <taxon>Hypocreomycetidae</taxon>
        <taxon>Glomerellales</taxon>
        <taxon>Glomerellaceae</taxon>
        <taxon>Colletotrichum</taxon>
        <taxon>Colletotrichum gloeosporioides species complex</taxon>
    </lineage>
</organism>
<keyword evidence="2" id="KW-1133">Transmembrane helix</keyword>
<protein>
    <submittedName>
        <fullName evidence="3">Uncharacterized protein</fullName>
    </submittedName>
</protein>
<feature type="transmembrane region" description="Helical" evidence="2">
    <location>
        <begin position="622"/>
        <end position="644"/>
    </location>
</feature>
<feature type="transmembrane region" description="Helical" evidence="2">
    <location>
        <begin position="132"/>
        <end position="152"/>
    </location>
</feature>
<reference evidence="3" key="2">
    <citation type="submission" date="2020-03" db="EMBL/GenBank/DDBJ databases">
        <authorList>
            <person name="Fu F.-F."/>
            <person name="Chen J."/>
        </authorList>
    </citation>
    <scope>NUCLEOTIDE SEQUENCE</scope>
    <source>
        <strain evidence="3">Lc1</strain>
    </source>
</reference>
<accession>A0A8H4FN03</accession>
<keyword evidence="4" id="KW-1185">Reference proteome</keyword>
<keyword evidence="2" id="KW-0472">Membrane</keyword>
<keyword evidence="2" id="KW-0812">Transmembrane</keyword>
<evidence type="ECO:0000256" key="1">
    <source>
        <dbReference type="SAM" id="MobiDB-lite"/>
    </source>
</evidence>
<comment type="caution">
    <text evidence="3">The sequence shown here is derived from an EMBL/GenBank/DDBJ whole genome shotgun (WGS) entry which is preliminary data.</text>
</comment>
<gene>
    <name evidence="3" type="ORF">GCG54_00012680</name>
</gene>
<name>A0A8H4FN03_COLGL</name>
<evidence type="ECO:0000313" key="3">
    <source>
        <dbReference type="EMBL" id="KAF3808100.1"/>
    </source>
</evidence>
<feature type="region of interest" description="Disordered" evidence="1">
    <location>
        <begin position="1"/>
        <end position="32"/>
    </location>
</feature>